<reference evidence="1" key="1">
    <citation type="submission" date="2020-02" db="EMBL/GenBank/DDBJ databases">
        <authorList>
            <person name="Palmer J.M."/>
        </authorList>
    </citation>
    <scope>NUCLEOTIDE SEQUENCE</scope>
    <source>
        <strain evidence="1">EPUS1.4</strain>
        <tissue evidence="1">Thallus</tissue>
    </source>
</reference>
<dbReference type="AlphaFoldDB" id="A0A8H7DX25"/>
<gene>
    <name evidence="1" type="ORF">GJ744_005602</name>
</gene>
<organism evidence="1 2">
    <name type="scientific">Endocarpon pusillum</name>
    <dbReference type="NCBI Taxonomy" id="364733"/>
    <lineage>
        <taxon>Eukaryota</taxon>
        <taxon>Fungi</taxon>
        <taxon>Dikarya</taxon>
        <taxon>Ascomycota</taxon>
        <taxon>Pezizomycotina</taxon>
        <taxon>Eurotiomycetes</taxon>
        <taxon>Chaetothyriomycetidae</taxon>
        <taxon>Verrucariales</taxon>
        <taxon>Verrucariaceae</taxon>
        <taxon>Endocarpon</taxon>
    </lineage>
</organism>
<evidence type="ECO:0000313" key="1">
    <source>
        <dbReference type="EMBL" id="KAF7502539.1"/>
    </source>
</evidence>
<accession>A0A8H7DX25</accession>
<name>A0A8H7DX25_9EURO</name>
<comment type="caution">
    <text evidence="1">The sequence shown here is derived from an EMBL/GenBank/DDBJ whole genome shotgun (WGS) entry which is preliminary data.</text>
</comment>
<dbReference type="EMBL" id="JAACFV010000240">
    <property type="protein sequence ID" value="KAF7502539.1"/>
    <property type="molecule type" value="Genomic_DNA"/>
</dbReference>
<proteinExistence type="predicted"/>
<dbReference type="Proteomes" id="UP000606974">
    <property type="component" value="Unassembled WGS sequence"/>
</dbReference>
<keyword evidence="2" id="KW-1185">Reference proteome</keyword>
<protein>
    <submittedName>
        <fullName evidence="1">Uncharacterized protein</fullName>
    </submittedName>
</protein>
<sequence length="183" mass="20451">MRAISKLDGAELGVASLSTPRKRRNSALALLYTPANQRQLIDAQTELLKDPNTTRGVQTLFNKTAKAFRQLHFQNAQNVLQIDAQNGILKELRVKGAKKIAIDSNEAFVNIESIKAAQLEQERRLTLAKGKDLAGEARKTANERYSDPLSSKICVIRELAVFSKKLDSILKLSSTPFFRMQVR</sequence>
<evidence type="ECO:0000313" key="2">
    <source>
        <dbReference type="Proteomes" id="UP000606974"/>
    </source>
</evidence>